<organism evidence="2 3">
    <name type="scientific">Durusdinium trenchii</name>
    <dbReference type="NCBI Taxonomy" id="1381693"/>
    <lineage>
        <taxon>Eukaryota</taxon>
        <taxon>Sar</taxon>
        <taxon>Alveolata</taxon>
        <taxon>Dinophyceae</taxon>
        <taxon>Suessiales</taxon>
        <taxon>Symbiodiniaceae</taxon>
        <taxon>Durusdinium</taxon>
    </lineage>
</organism>
<feature type="compositionally biased region" description="Polar residues" evidence="1">
    <location>
        <begin position="118"/>
        <end position="128"/>
    </location>
</feature>
<evidence type="ECO:0000313" key="3">
    <source>
        <dbReference type="Proteomes" id="UP001642484"/>
    </source>
</evidence>
<name>A0ABP0PE40_9DINO</name>
<accession>A0ABP0PE40</accession>
<evidence type="ECO:0000313" key="2">
    <source>
        <dbReference type="EMBL" id="CAK9073292.1"/>
    </source>
</evidence>
<feature type="compositionally biased region" description="Basic residues" evidence="1">
    <location>
        <begin position="223"/>
        <end position="233"/>
    </location>
</feature>
<comment type="caution">
    <text evidence="2">The sequence shown here is derived from an EMBL/GenBank/DDBJ whole genome shotgun (WGS) entry which is preliminary data.</text>
</comment>
<dbReference type="EMBL" id="CAXAMN010022862">
    <property type="protein sequence ID" value="CAK9073292.1"/>
    <property type="molecule type" value="Genomic_DNA"/>
</dbReference>
<reference evidence="2 3" key="1">
    <citation type="submission" date="2024-02" db="EMBL/GenBank/DDBJ databases">
        <authorList>
            <person name="Chen Y."/>
            <person name="Shah S."/>
            <person name="Dougan E. K."/>
            <person name="Thang M."/>
            <person name="Chan C."/>
        </authorList>
    </citation>
    <scope>NUCLEOTIDE SEQUENCE [LARGE SCALE GENOMIC DNA]</scope>
</reference>
<sequence length="237" mass="23922">MAALPTTTVGLPTTTVGATVVHPAATSYTASLPTSNWIQPALPTIPATAQPAAGAPLPTISMPVSSLPTTVPQPQYTYTTPTVASQSYPSAYLGPMAPSQGPLAVPIPTVPLQPMPSQPVNAGNTVPQPSAGASGRPASTSIVSHVTGAAATPTNAPVPVPSGSPVAMPTQSFLAVGPTISQGSGKVEALPTRAAIPQGLGEASENLDEATVPTQSLKNVPKSSRKTKKNRRRWICC</sequence>
<feature type="region of interest" description="Disordered" evidence="1">
    <location>
        <begin position="116"/>
        <end position="141"/>
    </location>
</feature>
<dbReference type="Proteomes" id="UP001642484">
    <property type="component" value="Unassembled WGS sequence"/>
</dbReference>
<evidence type="ECO:0000256" key="1">
    <source>
        <dbReference type="SAM" id="MobiDB-lite"/>
    </source>
</evidence>
<keyword evidence="3" id="KW-1185">Reference proteome</keyword>
<protein>
    <submittedName>
        <fullName evidence="2">Uncharacterized protein</fullName>
    </submittedName>
</protein>
<gene>
    <name evidence="2" type="ORF">CCMP2556_LOCUS36079</name>
</gene>
<proteinExistence type="predicted"/>
<feature type="region of interest" description="Disordered" evidence="1">
    <location>
        <begin position="204"/>
        <end position="233"/>
    </location>
</feature>